<evidence type="ECO:0000313" key="5">
    <source>
        <dbReference type="Proteomes" id="UP000291572"/>
    </source>
</evidence>
<dbReference type="SFLD" id="SFLDG00358">
    <property type="entry name" value="Main_(cytGST)"/>
    <property type="match status" value="1"/>
</dbReference>
<dbReference type="InterPro" id="IPR010987">
    <property type="entry name" value="Glutathione-S-Trfase_C-like"/>
</dbReference>
<gene>
    <name evidence="4" type="primary">maiA</name>
    <name evidence="4" type="ORF">EWH12_09090</name>
</gene>
<dbReference type="GO" id="GO:0016034">
    <property type="term" value="F:maleylacetoacetate isomerase activity"/>
    <property type="evidence" value="ECO:0007669"/>
    <property type="project" value="UniProtKB-EC"/>
</dbReference>
<dbReference type="EMBL" id="SEOO01000012">
    <property type="protein sequence ID" value="RYM11509.1"/>
    <property type="molecule type" value="Genomic_DNA"/>
</dbReference>
<dbReference type="CDD" id="cd03042">
    <property type="entry name" value="GST_N_Zeta"/>
    <property type="match status" value="1"/>
</dbReference>
<dbReference type="InterPro" id="IPR034333">
    <property type="entry name" value="GST_Zeta_N"/>
</dbReference>
<dbReference type="NCBIfam" id="TIGR01262">
    <property type="entry name" value="maiA"/>
    <property type="match status" value="1"/>
</dbReference>
<reference evidence="4 5" key="1">
    <citation type="submission" date="2019-02" db="EMBL/GenBank/DDBJ databases">
        <authorList>
            <person name="Feng G."/>
        </authorList>
    </citation>
    <scope>NUCLEOTIDE SEQUENCE [LARGE SCALE GENOMIC DNA]</scope>
    <source>
        <strain evidence="4 5">CCTCC AB 2011146</strain>
    </source>
</reference>
<dbReference type="SUPFAM" id="SSF47616">
    <property type="entry name" value="GST C-terminal domain-like"/>
    <property type="match status" value="1"/>
</dbReference>
<evidence type="ECO:0000313" key="4">
    <source>
        <dbReference type="EMBL" id="RYM11509.1"/>
    </source>
</evidence>
<dbReference type="CDD" id="cd03191">
    <property type="entry name" value="GST_C_Zeta"/>
    <property type="match status" value="1"/>
</dbReference>
<dbReference type="RefSeq" id="WP_129926370.1">
    <property type="nucleotide sequence ID" value="NZ_SEOO01000012.1"/>
</dbReference>
<dbReference type="Gene3D" id="3.40.30.10">
    <property type="entry name" value="Glutaredoxin"/>
    <property type="match status" value="1"/>
</dbReference>
<evidence type="ECO:0000259" key="2">
    <source>
        <dbReference type="PROSITE" id="PS50404"/>
    </source>
</evidence>
<name>A0A8G1ZGF7_9SPHN</name>
<dbReference type="InterPro" id="IPR040079">
    <property type="entry name" value="Glutathione_S-Trfase"/>
</dbReference>
<feature type="domain" description="GST C-terminal" evidence="3">
    <location>
        <begin position="88"/>
        <end position="214"/>
    </location>
</feature>
<dbReference type="Pfam" id="PF13410">
    <property type="entry name" value="GST_C_2"/>
    <property type="match status" value="1"/>
</dbReference>
<dbReference type="PROSITE" id="PS50405">
    <property type="entry name" value="GST_CTER"/>
    <property type="match status" value="1"/>
</dbReference>
<dbReference type="PANTHER" id="PTHR42673">
    <property type="entry name" value="MALEYLACETOACETATE ISOMERASE"/>
    <property type="match status" value="1"/>
</dbReference>
<dbReference type="PANTHER" id="PTHR42673:SF21">
    <property type="entry name" value="GLUTATHIONE S-TRANSFERASE YFCF"/>
    <property type="match status" value="1"/>
</dbReference>
<dbReference type="InterPro" id="IPR004045">
    <property type="entry name" value="Glutathione_S-Trfase_N"/>
</dbReference>
<comment type="similarity">
    <text evidence="1">Belongs to the GST superfamily. Zeta family.</text>
</comment>
<dbReference type="GO" id="GO:0006559">
    <property type="term" value="P:L-phenylalanine catabolic process"/>
    <property type="evidence" value="ECO:0007669"/>
    <property type="project" value="TreeGrafter"/>
</dbReference>
<proteinExistence type="inferred from homology"/>
<dbReference type="GO" id="GO:0004364">
    <property type="term" value="F:glutathione transferase activity"/>
    <property type="evidence" value="ECO:0007669"/>
    <property type="project" value="TreeGrafter"/>
</dbReference>
<dbReference type="EC" id="5.2.1.2" evidence="4"/>
<protein>
    <submittedName>
        <fullName evidence="4">Maleylacetoacetate isomerase</fullName>
        <ecNumber evidence="4">5.2.1.2</ecNumber>
    </submittedName>
</protein>
<dbReference type="InterPro" id="IPR005955">
    <property type="entry name" value="GST_Zeta"/>
</dbReference>
<dbReference type="Pfam" id="PF13409">
    <property type="entry name" value="GST_N_2"/>
    <property type="match status" value="1"/>
</dbReference>
<comment type="caution">
    <text evidence="4">The sequence shown here is derived from an EMBL/GenBank/DDBJ whole genome shotgun (WGS) entry which is preliminary data.</text>
</comment>
<evidence type="ECO:0000259" key="3">
    <source>
        <dbReference type="PROSITE" id="PS50405"/>
    </source>
</evidence>
<dbReference type="PROSITE" id="PS50404">
    <property type="entry name" value="GST_NTER"/>
    <property type="match status" value="1"/>
</dbReference>
<evidence type="ECO:0000256" key="1">
    <source>
        <dbReference type="ARBA" id="ARBA00010007"/>
    </source>
</evidence>
<dbReference type="SFLD" id="SFLDS00019">
    <property type="entry name" value="Glutathione_Transferase_(cytos"/>
    <property type="match status" value="1"/>
</dbReference>
<dbReference type="Gene3D" id="1.20.1050.10">
    <property type="match status" value="1"/>
</dbReference>
<dbReference type="SUPFAM" id="SSF52833">
    <property type="entry name" value="Thioredoxin-like"/>
    <property type="match status" value="1"/>
</dbReference>
<sequence>MSGVVLHGYWRSSAAYRVRMALNLKGVAYTQINHDLRIGAQRDDAYLAIAPHGLVPALQVDGRVLIESPAILEWIDARWPEPMLLPRDEDDKAIVRSMAALIACDIHPLNNLRILKALKHDFGADQAQIDAWTHRWIGAGFGALEQMIARHGDGFAFGDAPTLADCYLVPQLFNARRSGVDLTPYPALVAAGDKAAALTTVAAARPDVQPDADR</sequence>
<dbReference type="OrthoDB" id="509852at2"/>
<dbReference type="GO" id="GO:0006749">
    <property type="term" value="P:glutathione metabolic process"/>
    <property type="evidence" value="ECO:0007669"/>
    <property type="project" value="TreeGrafter"/>
</dbReference>
<dbReference type="InterPro" id="IPR034330">
    <property type="entry name" value="GST_Zeta_C"/>
</dbReference>
<keyword evidence="4" id="KW-0413">Isomerase</keyword>
<dbReference type="AlphaFoldDB" id="A0A8G1ZGF7"/>
<dbReference type="InterPro" id="IPR036249">
    <property type="entry name" value="Thioredoxin-like_sf"/>
</dbReference>
<dbReference type="InterPro" id="IPR036282">
    <property type="entry name" value="Glutathione-S-Trfase_C_sf"/>
</dbReference>
<dbReference type="GO" id="GO:0005737">
    <property type="term" value="C:cytoplasm"/>
    <property type="evidence" value="ECO:0007669"/>
    <property type="project" value="InterPro"/>
</dbReference>
<feature type="domain" description="GST N-terminal" evidence="2">
    <location>
        <begin position="2"/>
        <end position="83"/>
    </location>
</feature>
<dbReference type="Proteomes" id="UP000291572">
    <property type="component" value="Unassembled WGS sequence"/>
</dbReference>
<organism evidence="4 5">
    <name type="scientific">Sphingobium cupriresistens</name>
    <dbReference type="NCBI Taxonomy" id="1132417"/>
    <lineage>
        <taxon>Bacteria</taxon>
        <taxon>Pseudomonadati</taxon>
        <taxon>Pseudomonadota</taxon>
        <taxon>Alphaproteobacteria</taxon>
        <taxon>Sphingomonadales</taxon>
        <taxon>Sphingomonadaceae</taxon>
        <taxon>Sphingobium</taxon>
    </lineage>
</organism>
<accession>A0A8G1ZGF7</accession>